<evidence type="ECO:0000313" key="3">
    <source>
        <dbReference type="Proteomes" id="UP000318704"/>
    </source>
</evidence>
<dbReference type="KEGG" id="gaw:V144x_38660"/>
<keyword evidence="1" id="KW-0812">Transmembrane</keyword>
<gene>
    <name evidence="2" type="ORF">V144x_38660</name>
</gene>
<keyword evidence="1" id="KW-1133">Transmembrane helix</keyword>
<name>A0A517VZH9_9PLAN</name>
<accession>A0A517VZH9</accession>
<keyword evidence="1" id="KW-0472">Membrane</keyword>
<evidence type="ECO:0000313" key="2">
    <source>
        <dbReference type="EMBL" id="QDT98380.1"/>
    </source>
</evidence>
<protein>
    <submittedName>
        <fullName evidence="2">Uncharacterized protein</fullName>
    </submittedName>
</protein>
<dbReference type="RefSeq" id="WP_197998508.1">
    <property type="nucleotide sequence ID" value="NZ_CP037920.1"/>
</dbReference>
<sequence>MAQDWFFENKSTRFGPFTLLEMKGLIHIGRVTRKTRVQMGSTGEWYPAGRLKVLFDQSQEGIDSTAQCLPQKRRFQRPFRATRFSPIKSSSLKPFLMDDQDSFFFKQTHWMEGLACSFVVHFFILLVMGLIILRSIDQPQFEISTVLVEHEEDALIDSKIDLVELNVEVPQTDFIDLNVIPKHGLKNLESQVDRAIDHMARGIGIGREGDLEQGSGYARSVFKSRLKRENAQTGAVQVSLIWEDVNDIDLHVIPPSKEHIWYRHKTSICQGRLDVDMNVRFPFSIEPVENIFWPLRKAPDGEYQVYVHYYRCNGGPTVTPFQVMLTIDGKSFILEEQVREGAPKKLLVSFDYPLSAKTKLALSLESKRQEKKEKVALAELTKLEEFLKDKPHVAKQRYLQFAMRFRGTFAAAKAMKLAEGFTLGSR</sequence>
<feature type="transmembrane region" description="Helical" evidence="1">
    <location>
        <begin position="113"/>
        <end position="133"/>
    </location>
</feature>
<dbReference type="Proteomes" id="UP000318704">
    <property type="component" value="Chromosome"/>
</dbReference>
<dbReference type="EMBL" id="CP037920">
    <property type="protein sequence ID" value="QDT98380.1"/>
    <property type="molecule type" value="Genomic_DNA"/>
</dbReference>
<dbReference type="AlphaFoldDB" id="A0A517VZH9"/>
<proteinExistence type="predicted"/>
<evidence type="ECO:0000256" key="1">
    <source>
        <dbReference type="SAM" id="Phobius"/>
    </source>
</evidence>
<organism evidence="2 3">
    <name type="scientific">Gimesia aquarii</name>
    <dbReference type="NCBI Taxonomy" id="2527964"/>
    <lineage>
        <taxon>Bacteria</taxon>
        <taxon>Pseudomonadati</taxon>
        <taxon>Planctomycetota</taxon>
        <taxon>Planctomycetia</taxon>
        <taxon>Planctomycetales</taxon>
        <taxon>Planctomycetaceae</taxon>
        <taxon>Gimesia</taxon>
    </lineage>
</organism>
<reference evidence="2 3" key="1">
    <citation type="submission" date="2019-03" db="EMBL/GenBank/DDBJ databases">
        <title>Deep-cultivation of Planctomycetes and their phenomic and genomic characterization uncovers novel biology.</title>
        <authorList>
            <person name="Wiegand S."/>
            <person name="Jogler M."/>
            <person name="Boedeker C."/>
            <person name="Pinto D."/>
            <person name="Vollmers J."/>
            <person name="Rivas-Marin E."/>
            <person name="Kohn T."/>
            <person name="Peeters S.H."/>
            <person name="Heuer A."/>
            <person name="Rast P."/>
            <person name="Oberbeckmann S."/>
            <person name="Bunk B."/>
            <person name="Jeske O."/>
            <person name="Meyerdierks A."/>
            <person name="Storesund J.E."/>
            <person name="Kallscheuer N."/>
            <person name="Luecker S."/>
            <person name="Lage O.M."/>
            <person name="Pohl T."/>
            <person name="Merkel B.J."/>
            <person name="Hornburger P."/>
            <person name="Mueller R.-W."/>
            <person name="Bruemmer F."/>
            <person name="Labrenz M."/>
            <person name="Spormann A.M."/>
            <person name="Op den Camp H."/>
            <person name="Overmann J."/>
            <person name="Amann R."/>
            <person name="Jetten M.S.M."/>
            <person name="Mascher T."/>
            <person name="Medema M.H."/>
            <person name="Devos D.P."/>
            <person name="Kaster A.-K."/>
            <person name="Ovreas L."/>
            <person name="Rohde M."/>
            <person name="Galperin M.Y."/>
            <person name="Jogler C."/>
        </authorList>
    </citation>
    <scope>NUCLEOTIDE SEQUENCE [LARGE SCALE GENOMIC DNA]</scope>
    <source>
        <strain evidence="2 3">V144</strain>
    </source>
</reference>